<dbReference type="OrthoDB" id="9805884at2"/>
<dbReference type="EMBL" id="NWUX01000003">
    <property type="protein sequence ID" value="PCF96551.1"/>
    <property type="molecule type" value="Genomic_DNA"/>
</dbReference>
<comment type="subcellular location">
    <subcellularLocation>
        <location evidence="1 7">Cell membrane</location>
        <topology evidence="1 7">Multi-pass membrane protein</topology>
    </subcellularLocation>
</comment>
<dbReference type="InterPro" id="IPR025966">
    <property type="entry name" value="OppC_N"/>
</dbReference>
<dbReference type="AlphaFoldDB" id="A0A2A4HR27"/>
<dbReference type="RefSeq" id="WP_078089963.1">
    <property type="nucleotide sequence ID" value="NZ_NWUX01000003.1"/>
</dbReference>
<evidence type="ECO:0000256" key="4">
    <source>
        <dbReference type="ARBA" id="ARBA00022692"/>
    </source>
</evidence>
<evidence type="ECO:0000313" key="9">
    <source>
        <dbReference type="EMBL" id="PCF96551.1"/>
    </source>
</evidence>
<dbReference type="Gene3D" id="1.10.3720.10">
    <property type="entry name" value="MetI-like"/>
    <property type="match status" value="1"/>
</dbReference>
<accession>A0A2A4HR27</accession>
<keyword evidence="5 7" id="KW-1133">Transmembrane helix</keyword>
<evidence type="ECO:0000256" key="1">
    <source>
        <dbReference type="ARBA" id="ARBA00004651"/>
    </source>
</evidence>
<proteinExistence type="inferred from homology"/>
<reference evidence="10" key="1">
    <citation type="submission" date="2017-09" db="EMBL/GenBank/DDBJ databases">
        <authorList>
            <person name="Cho G.-S."/>
            <person name="Oguntoyinbo F.A."/>
            <person name="Cnockaert M."/>
            <person name="Kabisch J."/>
            <person name="Neve H."/>
            <person name="Bockelmann W."/>
            <person name="Wenning M."/>
            <person name="Franz C.M."/>
            <person name="Vandamme P."/>
        </authorList>
    </citation>
    <scope>NUCLEOTIDE SEQUENCE [LARGE SCALE GENOMIC DNA]</scope>
    <source>
        <strain evidence="10">MBT G8648</strain>
    </source>
</reference>
<dbReference type="CDD" id="cd06261">
    <property type="entry name" value="TM_PBP2"/>
    <property type="match status" value="1"/>
</dbReference>
<evidence type="ECO:0000256" key="2">
    <source>
        <dbReference type="ARBA" id="ARBA00022448"/>
    </source>
</evidence>
<dbReference type="InterPro" id="IPR000515">
    <property type="entry name" value="MetI-like"/>
</dbReference>
<evidence type="ECO:0000256" key="6">
    <source>
        <dbReference type="ARBA" id="ARBA00023136"/>
    </source>
</evidence>
<dbReference type="InterPro" id="IPR050366">
    <property type="entry name" value="BP-dependent_transpt_permease"/>
</dbReference>
<feature type="transmembrane region" description="Helical" evidence="7">
    <location>
        <begin position="123"/>
        <end position="147"/>
    </location>
</feature>
<feature type="transmembrane region" description="Helical" evidence="7">
    <location>
        <begin position="199"/>
        <end position="218"/>
    </location>
</feature>
<dbReference type="Pfam" id="PF00528">
    <property type="entry name" value="BPD_transp_1"/>
    <property type="match status" value="1"/>
</dbReference>
<evidence type="ECO:0000256" key="7">
    <source>
        <dbReference type="RuleBase" id="RU363032"/>
    </source>
</evidence>
<dbReference type="GO" id="GO:0055085">
    <property type="term" value="P:transmembrane transport"/>
    <property type="evidence" value="ECO:0007669"/>
    <property type="project" value="InterPro"/>
</dbReference>
<keyword evidence="4 7" id="KW-0812">Transmembrane</keyword>
<evidence type="ECO:0000256" key="5">
    <source>
        <dbReference type="ARBA" id="ARBA00022989"/>
    </source>
</evidence>
<name>A0A2A4HR27_9GAMM</name>
<dbReference type="Proteomes" id="UP000218677">
    <property type="component" value="Unassembled WGS sequence"/>
</dbReference>
<dbReference type="PROSITE" id="PS50928">
    <property type="entry name" value="ABC_TM1"/>
    <property type="match status" value="1"/>
</dbReference>
<gene>
    <name evidence="9" type="ORF">CPA45_05915</name>
</gene>
<feature type="domain" description="ABC transmembrane type-1" evidence="8">
    <location>
        <begin position="74"/>
        <end position="263"/>
    </location>
</feature>
<sequence>MSKPFSLLKRLPVTALVGLLLTFSFLIMAVFAPWLAPYSMSESVGDMWMGPSAEFWLGTDNLGRDLLSRLIYGARTTMTIAALATALAFSLGSVLGILAAVYGGWVDQLISRGVDIVMSIPTLIFALVILSVMPSTVLMLILIMGVLDSTRVFRISRAVAVNINVMDFVEAARLRGEGKRWIIFREILPNALTPLVAELGLRFIFAVLFLSSLSFLGLGVQPPDADWGSMVRENRQGIVFGVPAALIPAAAIALLAISVNLVADWILRHTTDLKGGRSG</sequence>
<dbReference type="SUPFAM" id="SSF161098">
    <property type="entry name" value="MetI-like"/>
    <property type="match status" value="1"/>
</dbReference>
<evidence type="ECO:0000256" key="3">
    <source>
        <dbReference type="ARBA" id="ARBA00022475"/>
    </source>
</evidence>
<comment type="similarity">
    <text evidence="7">Belongs to the binding-protein-dependent transport system permease family.</text>
</comment>
<evidence type="ECO:0000259" key="8">
    <source>
        <dbReference type="PROSITE" id="PS50928"/>
    </source>
</evidence>
<keyword evidence="6 7" id="KW-0472">Membrane</keyword>
<dbReference type="PANTHER" id="PTHR43386">
    <property type="entry name" value="OLIGOPEPTIDE TRANSPORT SYSTEM PERMEASE PROTEIN APPC"/>
    <property type="match status" value="1"/>
</dbReference>
<comment type="caution">
    <text evidence="9">The sequence shown here is derived from an EMBL/GenBank/DDBJ whole genome shotgun (WGS) entry which is preliminary data.</text>
</comment>
<keyword evidence="2 7" id="KW-0813">Transport</keyword>
<evidence type="ECO:0000313" key="10">
    <source>
        <dbReference type="Proteomes" id="UP000218677"/>
    </source>
</evidence>
<keyword evidence="3" id="KW-1003">Cell membrane</keyword>
<keyword evidence="10" id="KW-1185">Reference proteome</keyword>
<dbReference type="PANTHER" id="PTHR43386:SF25">
    <property type="entry name" value="PEPTIDE ABC TRANSPORTER PERMEASE PROTEIN"/>
    <property type="match status" value="1"/>
</dbReference>
<organism evidence="9 10">
    <name type="scientific">Vreelandella nigrificans</name>
    <dbReference type="NCBI Taxonomy" id="2042704"/>
    <lineage>
        <taxon>Bacteria</taxon>
        <taxon>Pseudomonadati</taxon>
        <taxon>Pseudomonadota</taxon>
        <taxon>Gammaproteobacteria</taxon>
        <taxon>Oceanospirillales</taxon>
        <taxon>Halomonadaceae</taxon>
        <taxon>Vreelandella</taxon>
    </lineage>
</organism>
<feature type="transmembrane region" description="Helical" evidence="7">
    <location>
        <begin position="12"/>
        <end position="36"/>
    </location>
</feature>
<dbReference type="GO" id="GO:0005886">
    <property type="term" value="C:plasma membrane"/>
    <property type="evidence" value="ECO:0007669"/>
    <property type="project" value="UniProtKB-SubCell"/>
</dbReference>
<feature type="transmembrane region" description="Helical" evidence="7">
    <location>
        <begin position="79"/>
        <end position="103"/>
    </location>
</feature>
<dbReference type="InterPro" id="IPR035906">
    <property type="entry name" value="MetI-like_sf"/>
</dbReference>
<feature type="transmembrane region" description="Helical" evidence="7">
    <location>
        <begin position="238"/>
        <end position="267"/>
    </location>
</feature>
<protein>
    <submittedName>
        <fullName evidence="9">ABC transporter permease</fullName>
    </submittedName>
</protein>
<dbReference type="Pfam" id="PF12911">
    <property type="entry name" value="OppC_N"/>
    <property type="match status" value="1"/>
</dbReference>